<dbReference type="Proteomes" id="UP000315295">
    <property type="component" value="Unassembled WGS sequence"/>
</dbReference>
<dbReference type="EMBL" id="VIEB01000700">
    <property type="protein sequence ID" value="TQD82939.1"/>
    <property type="molecule type" value="Genomic_DNA"/>
</dbReference>
<proteinExistence type="predicted"/>
<feature type="compositionally biased region" description="Basic and acidic residues" evidence="1">
    <location>
        <begin position="40"/>
        <end position="54"/>
    </location>
</feature>
<evidence type="ECO:0000256" key="1">
    <source>
        <dbReference type="SAM" id="MobiDB-lite"/>
    </source>
</evidence>
<comment type="caution">
    <text evidence="2">The sequence shown here is derived from an EMBL/GenBank/DDBJ whole genome shotgun (WGS) entry which is preliminary data.</text>
</comment>
<sequence length="103" mass="10882">MEGPNFGTCGPNFKFFINLKGKKKNPVLLHAAAKPVHRCQNRDGGARFSGEGRGETSASAVFSGEGRGGRHSSSSRGFATAAKSIIRQFGVVNTNASNKSLKE</sequence>
<gene>
    <name evidence="2" type="ORF">C1H46_031500</name>
</gene>
<evidence type="ECO:0000313" key="2">
    <source>
        <dbReference type="EMBL" id="TQD82939.1"/>
    </source>
</evidence>
<keyword evidence="3" id="KW-1185">Reference proteome</keyword>
<accession>A0A540L9F0</accession>
<feature type="region of interest" description="Disordered" evidence="1">
    <location>
        <begin position="40"/>
        <end position="77"/>
    </location>
</feature>
<evidence type="ECO:0000313" key="3">
    <source>
        <dbReference type="Proteomes" id="UP000315295"/>
    </source>
</evidence>
<organism evidence="2 3">
    <name type="scientific">Malus baccata</name>
    <name type="common">Siberian crab apple</name>
    <name type="synonym">Pyrus baccata</name>
    <dbReference type="NCBI Taxonomy" id="106549"/>
    <lineage>
        <taxon>Eukaryota</taxon>
        <taxon>Viridiplantae</taxon>
        <taxon>Streptophyta</taxon>
        <taxon>Embryophyta</taxon>
        <taxon>Tracheophyta</taxon>
        <taxon>Spermatophyta</taxon>
        <taxon>Magnoliopsida</taxon>
        <taxon>eudicotyledons</taxon>
        <taxon>Gunneridae</taxon>
        <taxon>Pentapetalae</taxon>
        <taxon>rosids</taxon>
        <taxon>fabids</taxon>
        <taxon>Rosales</taxon>
        <taxon>Rosaceae</taxon>
        <taxon>Amygdaloideae</taxon>
        <taxon>Maleae</taxon>
        <taxon>Malus</taxon>
    </lineage>
</organism>
<reference evidence="2 3" key="1">
    <citation type="journal article" date="2019" name="G3 (Bethesda)">
        <title>Sequencing of a Wild Apple (Malus baccata) Genome Unravels the Differences Between Cultivated and Wild Apple Species Regarding Disease Resistance and Cold Tolerance.</title>
        <authorList>
            <person name="Chen X."/>
        </authorList>
    </citation>
    <scope>NUCLEOTIDE SEQUENCE [LARGE SCALE GENOMIC DNA]</scope>
    <source>
        <strain evidence="3">cv. Shandingzi</strain>
        <tissue evidence="2">Leaves</tissue>
    </source>
</reference>
<dbReference type="AlphaFoldDB" id="A0A540L9F0"/>
<protein>
    <submittedName>
        <fullName evidence="2">Uncharacterized protein</fullName>
    </submittedName>
</protein>
<name>A0A540L9F0_MALBA</name>